<keyword evidence="2" id="KW-1185">Reference proteome</keyword>
<sequence>MKQARKLDWALVAKACSSFRARIQGFIDAEGDGLNKQNVHIGTSILMSKLLN</sequence>
<name>A0A7T8GNG3_CALRO</name>
<gene>
    <name evidence="1" type="ORF">FKW44_022466</name>
</gene>
<dbReference type="AlphaFoldDB" id="A0A7T8GNG3"/>
<proteinExistence type="predicted"/>
<accession>A0A7T8GNG3</accession>
<dbReference type="Proteomes" id="UP000595437">
    <property type="component" value="Chromosome 17"/>
</dbReference>
<protein>
    <submittedName>
        <fullName evidence="1">Uncharacterized protein</fullName>
    </submittedName>
</protein>
<evidence type="ECO:0000313" key="2">
    <source>
        <dbReference type="Proteomes" id="UP000595437"/>
    </source>
</evidence>
<reference evidence="2" key="1">
    <citation type="submission" date="2021-01" db="EMBL/GenBank/DDBJ databases">
        <title>Caligus Genome Assembly.</title>
        <authorList>
            <person name="Gallardo-Escarate C."/>
        </authorList>
    </citation>
    <scope>NUCLEOTIDE SEQUENCE [LARGE SCALE GENOMIC DNA]</scope>
</reference>
<organism evidence="1 2">
    <name type="scientific">Caligus rogercresseyi</name>
    <name type="common">Sea louse</name>
    <dbReference type="NCBI Taxonomy" id="217165"/>
    <lineage>
        <taxon>Eukaryota</taxon>
        <taxon>Metazoa</taxon>
        <taxon>Ecdysozoa</taxon>
        <taxon>Arthropoda</taxon>
        <taxon>Crustacea</taxon>
        <taxon>Multicrustacea</taxon>
        <taxon>Hexanauplia</taxon>
        <taxon>Copepoda</taxon>
        <taxon>Siphonostomatoida</taxon>
        <taxon>Caligidae</taxon>
        <taxon>Caligus</taxon>
    </lineage>
</organism>
<evidence type="ECO:0000313" key="1">
    <source>
        <dbReference type="EMBL" id="QQP34551.1"/>
    </source>
</evidence>
<dbReference type="EMBL" id="CP045906">
    <property type="protein sequence ID" value="QQP34551.1"/>
    <property type="molecule type" value="Genomic_DNA"/>
</dbReference>